<proteinExistence type="predicted"/>
<keyword evidence="4" id="KW-1185">Reference proteome</keyword>
<evidence type="ECO:0000259" key="2">
    <source>
        <dbReference type="PROSITE" id="PS50805"/>
    </source>
</evidence>
<dbReference type="InterPro" id="IPR036051">
    <property type="entry name" value="KRAB_dom_sf"/>
</dbReference>
<dbReference type="AlphaFoldDB" id="A0A8C6ZZH1"/>
<organism evidence="3 4">
    <name type="scientific">Nothoprocta perdicaria</name>
    <name type="common">Chilean tinamou</name>
    <name type="synonym">Crypturus perdicarius</name>
    <dbReference type="NCBI Taxonomy" id="30464"/>
    <lineage>
        <taxon>Eukaryota</taxon>
        <taxon>Metazoa</taxon>
        <taxon>Chordata</taxon>
        <taxon>Craniata</taxon>
        <taxon>Vertebrata</taxon>
        <taxon>Euteleostomi</taxon>
        <taxon>Archelosauria</taxon>
        <taxon>Archosauria</taxon>
        <taxon>Dinosauria</taxon>
        <taxon>Saurischia</taxon>
        <taxon>Theropoda</taxon>
        <taxon>Coelurosauria</taxon>
        <taxon>Aves</taxon>
        <taxon>Palaeognathae</taxon>
        <taxon>Tinamiformes</taxon>
        <taxon>Tinamidae</taxon>
        <taxon>Nothoprocta</taxon>
    </lineage>
</organism>
<dbReference type="SUPFAM" id="SSF109640">
    <property type="entry name" value="KRAB domain (Kruppel-associated box)"/>
    <property type="match status" value="1"/>
</dbReference>
<protein>
    <recommendedName>
        <fullName evidence="2">KRAB domain-containing protein</fullName>
    </recommendedName>
</protein>
<dbReference type="Gene3D" id="6.10.140.140">
    <property type="match status" value="1"/>
</dbReference>
<dbReference type="GO" id="GO:0006355">
    <property type="term" value="P:regulation of DNA-templated transcription"/>
    <property type="evidence" value="ECO:0007669"/>
    <property type="project" value="InterPro"/>
</dbReference>
<dbReference type="SMART" id="SM00349">
    <property type="entry name" value="KRAB"/>
    <property type="match status" value="1"/>
</dbReference>
<accession>A0A8C6ZZH1</accession>
<name>A0A8C6ZZH1_NOTPE</name>
<reference evidence="3" key="2">
    <citation type="submission" date="2025-09" db="UniProtKB">
        <authorList>
            <consortium name="Ensembl"/>
        </authorList>
    </citation>
    <scope>IDENTIFICATION</scope>
</reference>
<feature type="domain" description="KRAB" evidence="2">
    <location>
        <begin position="19"/>
        <end position="90"/>
    </location>
</feature>
<evidence type="ECO:0000313" key="4">
    <source>
        <dbReference type="Proteomes" id="UP000694420"/>
    </source>
</evidence>
<dbReference type="CDD" id="cd07765">
    <property type="entry name" value="KRAB_A-box"/>
    <property type="match status" value="1"/>
</dbReference>
<dbReference type="PROSITE" id="PS50805">
    <property type="entry name" value="KRAB"/>
    <property type="match status" value="1"/>
</dbReference>
<dbReference type="InterPro" id="IPR050169">
    <property type="entry name" value="Krueppel_C2H2_ZnF"/>
</dbReference>
<evidence type="ECO:0000313" key="3">
    <source>
        <dbReference type="Ensembl" id="ENSNPEP00000020661.1"/>
    </source>
</evidence>
<dbReference type="Pfam" id="PF01352">
    <property type="entry name" value="KRAB"/>
    <property type="match status" value="1"/>
</dbReference>
<evidence type="ECO:0000256" key="1">
    <source>
        <dbReference type="SAM" id="MobiDB-lite"/>
    </source>
</evidence>
<feature type="region of interest" description="Disordered" evidence="1">
    <location>
        <begin position="122"/>
        <end position="141"/>
    </location>
</feature>
<dbReference type="InterPro" id="IPR001909">
    <property type="entry name" value="KRAB"/>
</dbReference>
<sequence length="141" mass="15492">TGAGRSRPRPPGPRGGGPVTFEDVAVYLSRAEWEATEEWQRELYRGVMVANYELLTSLGYPGPKPDVLYRLERREEPWVSTPQSPVLWDGPAQPGDSCRAPCTRRTARCCAPWIACWSACARPSSSAATATPRTPGPSSFR</sequence>
<dbReference type="Proteomes" id="UP000694420">
    <property type="component" value="Unplaced"/>
</dbReference>
<dbReference type="Ensembl" id="ENSNPET00000021203.1">
    <property type="protein sequence ID" value="ENSNPEP00000020661.1"/>
    <property type="gene ID" value="ENSNPEG00000015371.1"/>
</dbReference>
<dbReference type="PANTHER" id="PTHR23232">
    <property type="entry name" value="KRAB DOMAIN C2H2 ZINC FINGER"/>
    <property type="match status" value="1"/>
</dbReference>
<reference evidence="3" key="1">
    <citation type="submission" date="2025-08" db="UniProtKB">
        <authorList>
            <consortium name="Ensembl"/>
        </authorList>
    </citation>
    <scope>IDENTIFICATION</scope>
</reference>
<dbReference type="PANTHER" id="PTHR23232:SF163">
    <property type="entry name" value="ZINC FINGER PROTEIN 589"/>
    <property type="match status" value="1"/>
</dbReference>